<feature type="non-terminal residue" evidence="1">
    <location>
        <position position="54"/>
    </location>
</feature>
<comment type="caution">
    <text evidence="1">The sequence shown here is derived from an EMBL/GenBank/DDBJ whole genome shotgun (WGS) entry which is preliminary data.</text>
</comment>
<accession>W1XV13</accession>
<dbReference type="AlphaFoldDB" id="W1XV13"/>
<dbReference type="GO" id="GO:0016874">
    <property type="term" value="F:ligase activity"/>
    <property type="evidence" value="ECO:0007669"/>
    <property type="project" value="UniProtKB-KW"/>
</dbReference>
<reference evidence="1" key="1">
    <citation type="submission" date="2013-12" db="EMBL/GenBank/DDBJ databases">
        <title>A Varibaculum cambriense genome reconstructed from a premature infant gut community with otherwise low bacterial novelty that shifts toward anaerobic metabolism during the third week of life.</title>
        <authorList>
            <person name="Brown C.T."/>
            <person name="Sharon I."/>
            <person name="Thomas B.C."/>
            <person name="Castelle C.J."/>
            <person name="Morowitz M.J."/>
            <person name="Banfield J.F."/>
        </authorList>
    </citation>
    <scope>NUCLEOTIDE SEQUENCE</scope>
</reference>
<organism evidence="1">
    <name type="scientific">human gut metagenome</name>
    <dbReference type="NCBI Taxonomy" id="408170"/>
    <lineage>
        <taxon>unclassified sequences</taxon>
        <taxon>metagenomes</taxon>
        <taxon>organismal metagenomes</taxon>
    </lineage>
</organism>
<protein>
    <submittedName>
        <fullName evidence="1">UDP-N-acetylmuramoyl-tripeptide-D-alanyl-D-alanine ligase</fullName>
    </submittedName>
</protein>
<gene>
    <name evidence="1" type="ORF">Q604_UNBC11499G0001</name>
</gene>
<evidence type="ECO:0000313" key="1">
    <source>
        <dbReference type="EMBL" id="ETJ34067.1"/>
    </source>
</evidence>
<name>W1XV13_9ZZZZ</name>
<dbReference type="EMBL" id="AZMM01011499">
    <property type="protein sequence ID" value="ETJ34067.1"/>
    <property type="molecule type" value="Genomic_DNA"/>
</dbReference>
<dbReference type="InterPro" id="IPR035911">
    <property type="entry name" value="MurE/MurF_N"/>
</dbReference>
<sequence length="54" mass="6011">MNLTLHEVAHLVHAKNDISQFEDVALVKPEFDSRLIGPGDLFVPLKGARDGHDF</sequence>
<dbReference type="SUPFAM" id="SSF63418">
    <property type="entry name" value="MurE/MurF N-terminal domain"/>
    <property type="match status" value="1"/>
</dbReference>
<proteinExistence type="predicted"/>
<keyword evidence="1" id="KW-0436">Ligase</keyword>
<dbReference type="Gene3D" id="3.40.1390.10">
    <property type="entry name" value="MurE/MurF, N-terminal domain"/>
    <property type="match status" value="1"/>
</dbReference>